<keyword evidence="3" id="KW-1185">Reference proteome</keyword>
<organism evidence="2 3">
    <name type="scientific">Vanilla planifolia</name>
    <name type="common">Vanilla</name>
    <dbReference type="NCBI Taxonomy" id="51239"/>
    <lineage>
        <taxon>Eukaryota</taxon>
        <taxon>Viridiplantae</taxon>
        <taxon>Streptophyta</taxon>
        <taxon>Embryophyta</taxon>
        <taxon>Tracheophyta</taxon>
        <taxon>Spermatophyta</taxon>
        <taxon>Magnoliopsida</taxon>
        <taxon>Liliopsida</taxon>
        <taxon>Asparagales</taxon>
        <taxon>Orchidaceae</taxon>
        <taxon>Vanilloideae</taxon>
        <taxon>Vanilleae</taxon>
        <taxon>Vanilla</taxon>
    </lineage>
</organism>
<accession>A0A835VIU4</accession>
<name>A0A835VIU4_VANPL</name>
<feature type="domain" description="HD-Zip IV C-terminal" evidence="1">
    <location>
        <begin position="6"/>
        <end position="80"/>
    </location>
</feature>
<sequence length="116" mass="12255">MLPSFNPLLPTGFVFFPAGQVSSSSTTSKSITNRSAAFGCLLAVGMQLLANAIPSAKLSLSSVTAVNLYICSTVYQISSTIAGGTLAEPTYSLLIPMCQNDKNTIYTRSDKNQLPK</sequence>
<proteinExistence type="predicted"/>
<dbReference type="InterPro" id="IPR057993">
    <property type="entry name" value="HD-Zip_IV_C"/>
</dbReference>
<evidence type="ECO:0000313" key="3">
    <source>
        <dbReference type="Proteomes" id="UP000636800"/>
    </source>
</evidence>
<gene>
    <name evidence="2" type="ORF">HPP92_003316</name>
</gene>
<protein>
    <recommendedName>
        <fullName evidence="1">HD-Zip IV C-terminal domain-containing protein</fullName>
    </recommendedName>
</protein>
<evidence type="ECO:0000313" key="2">
    <source>
        <dbReference type="EMBL" id="KAG0498625.1"/>
    </source>
</evidence>
<dbReference type="OrthoDB" id="423313at2759"/>
<dbReference type="EMBL" id="JADCNL010000001">
    <property type="protein sequence ID" value="KAG0498625.1"/>
    <property type="molecule type" value="Genomic_DNA"/>
</dbReference>
<dbReference type="Proteomes" id="UP000636800">
    <property type="component" value="Chromosome 1"/>
</dbReference>
<dbReference type="AlphaFoldDB" id="A0A835VIU4"/>
<dbReference type="Pfam" id="PF25797">
    <property type="entry name" value="PDF2_C"/>
    <property type="match status" value="1"/>
</dbReference>
<evidence type="ECO:0000259" key="1">
    <source>
        <dbReference type="Pfam" id="PF25797"/>
    </source>
</evidence>
<comment type="caution">
    <text evidence="2">The sequence shown here is derived from an EMBL/GenBank/DDBJ whole genome shotgun (WGS) entry which is preliminary data.</text>
</comment>
<reference evidence="2 3" key="1">
    <citation type="journal article" date="2020" name="Nat. Food">
        <title>A phased Vanilla planifolia genome enables genetic improvement of flavour and production.</title>
        <authorList>
            <person name="Hasing T."/>
            <person name="Tang H."/>
            <person name="Brym M."/>
            <person name="Khazi F."/>
            <person name="Huang T."/>
            <person name="Chambers A.H."/>
        </authorList>
    </citation>
    <scope>NUCLEOTIDE SEQUENCE [LARGE SCALE GENOMIC DNA]</scope>
    <source>
        <tissue evidence="2">Leaf</tissue>
    </source>
</reference>